<proteinExistence type="predicted"/>
<dbReference type="OrthoDB" id="6613773at2759"/>
<reference evidence="1 2" key="1">
    <citation type="submission" date="2019-08" db="EMBL/GenBank/DDBJ databases">
        <title>Whole genome of Aphis craccivora.</title>
        <authorList>
            <person name="Voronova N.V."/>
            <person name="Shulinski R.S."/>
            <person name="Bandarenka Y.V."/>
            <person name="Zhorov D.G."/>
            <person name="Warner D."/>
        </authorList>
    </citation>
    <scope>NUCLEOTIDE SEQUENCE [LARGE SCALE GENOMIC DNA]</scope>
    <source>
        <strain evidence="1">180601</strain>
        <tissue evidence="1">Whole Body</tissue>
    </source>
</reference>
<comment type="caution">
    <text evidence="1">The sequence shown here is derived from an EMBL/GenBank/DDBJ whole genome shotgun (WGS) entry which is preliminary data.</text>
</comment>
<sequence>MGALAPGTHLHGAYDFTYKLLVISNKMFISDALRLHIKYKTHTDKEIDEPLGIWLSHAPYRLQAANKNYPKY</sequence>
<name>A0A6G0W0F8_APHCR</name>
<keyword evidence="2" id="KW-1185">Reference proteome</keyword>
<protein>
    <submittedName>
        <fullName evidence="1">DUF4806 domain-containing protein</fullName>
    </submittedName>
</protein>
<dbReference type="Proteomes" id="UP000478052">
    <property type="component" value="Unassembled WGS sequence"/>
</dbReference>
<gene>
    <name evidence="1" type="ORF">FWK35_00029813</name>
</gene>
<dbReference type="AlphaFoldDB" id="A0A6G0W0F8"/>
<dbReference type="EMBL" id="VUJU01010687">
    <property type="protein sequence ID" value="KAF0713426.1"/>
    <property type="molecule type" value="Genomic_DNA"/>
</dbReference>
<organism evidence="1 2">
    <name type="scientific">Aphis craccivora</name>
    <name type="common">Cowpea aphid</name>
    <dbReference type="NCBI Taxonomy" id="307492"/>
    <lineage>
        <taxon>Eukaryota</taxon>
        <taxon>Metazoa</taxon>
        <taxon>Ecdysozoa</taxon>
        <taxon>Arthropoda</taxon>
        <taxon>Hexapoda</taxon>
        <taxon>Insecta</taxon>
        <taxon>Pterygota</taxon>
        <taxon>Neoptera</taxon>
        <taxon>Paraneoptera</taxon>
        <taxon>Hemiptera</taxon>
        <taxon>Sternorrhyncha</taxon>
        <taxon>Aphidomorpha</taxon>
        <taxon>Aphidoidea</taxon>
        <taxon>Aphididae</taxon>
        <taxon>Aphidini</taxon>
        <taxon>Aphis</taxon>
        <taxon>Aphis</taxon>
    </lineage>
</organism>
<evidence type="ECO:0000313" key="1">
    <source>
        <dbReference type="EMBL" id="KAF0713426.1"/>
    </source>
</evidence>
<evidence type="ECO:0000313" key="2">
    <source>
        <dbReference type="Proteomes" id="UP000478052"/>
    </source>
</evidence>
<accession>A0A6G0W0F8</accession>